<organism evidence="8 9">
    <name type="scientific">Moelleriella libera RCEF 2490</name>
    <dbReference type="NCBI Taxonomy" id="1081109"/>
    <lineage>
        <taxon>Eukaryota</taxon>
        <taxon>Fungi</taxon>
        <taxon>Dikarya</taxon>
        <taxon>Ascomycota</taxon>
        <taxon>Pezizomycotina</taxon>
        <taxon>Sordariomycetes</taxon>
        <taxon>Hypocreomycetidae</taxon>
        <taxon>Hypocreales</taxon>
        <taxon>Clavicipitaceae</taxon>
        <taxon>Moelleriella</taxon>
    </lineage>
</organism>
<dbReference type="AlphaFoldDB" id="A0A167WKU0"/>
<name>A0A167WKU0_9HYPO</name>
<keyword evidence="5" id="KW-0496">Mitochondrion</keyword>
<keyword evidence="3" id="KW-1000">Mitochondrion outer membrane</keyword>
<dbReference type="GO" id="GO:0007005">
    <property type="term" value="P:mitochondrion organization"/>
    <property type="evidence" value="ECO:0007669"/>
    <property type="project" value="TreeGrafter"/>
</dbReference>
<keyword evidence="6" id="KW-0472">Membrane</keyword>
<evidence type="ECO:0000313" key="9">
    <source>
        <dbReference type="Proteomes" id="UP000078544"/>
    </source>
</evidence>
<dbReference type="InterPro" id="IPR019564">
    <property type="entry name" value="Sam37/metaxin_N"/>
</dbReference>
<evidence type="ECO:0000259" key="7">
    <source>
        <dbReference type="Pfam" id="PF10568"/>
    </source>
</evidence>
<dbReference type="GO" id="GO:0015031">
    <property type="term" value="P:protein transport"/>
    <property type="evidence" value="ECO:0007669"/>
    <property type="project" value="UniProtKB-KW"/>
</dbReference>
<dbReference type="Proteomes" id="UP000078544">
    <property type="component" value="Unassembled WGS sequence"/>
</dbReference>
<evidence type="ECO:0000256" key="4">
    <source>
        <dbReference type="ARBA" id="ARBA00022927"/>
    </source>
</evidence>
<dbReference type="EMBL" id="AZGY01000027">
    <property type="protein sequence ID" value="KZZ88982.1"/>
    <property type="molecule type" value="Genomic_DNA"/>
</dbReference>
<evidence type="ECO:0000256" key="6">
    <source>
        <dbReference type="ARBA" id="ARBA00023136"/>
    </source>
</evidence>
<proteinExistence type="predicted"/>
<feature type="domain" description="Mitochondrial outer membrane transport complex Sam37/metaxin N-terminal" evidence="7">
    <location>
        <begin position="20"/>
        <end position="144"/>
    </location>
</feature>
<dbReference type="OrthoDB" id="5835136at2759"/>
<dbReference type="Pfam" id="PF10568">
    <property type="entry name" value="Tom37"/>
    <property type="match status" value="1"/>
</dbReference>
<comment type="caution">
    <text evidence="8">The sequence shown here is derived from an EMBL/GenBank/DDBJ whole genome shotgun (WGS) entry which is preliminary data.</text>
</comment>
<dbReference type="STRING" id="1081109.A0A167WKU0"/>
<evidence type="ECO:0000256" key="5">
    <source>
        <dbReference type="ARBA" id="ARBA00023128"/>
    </source>
</evidence>
<keyword evidence="4" id="KW-0653">Protein transport</keyword>
<keyword evidence="2" id="KW-0813">Transport</keyword>
<evidence type="ECO:0000256" key="3">
    <source>
        <dbReference type="ARBA" id="ARBA00022787"/>
    </source>
</evidence>
<accession>A0A167WKU0</accession>
<protein>
    <submittedName>
        <fullName evidence="8">Mitochondrial outer membrane translocase complex, Tom37/Metaxin</fullName>
    </submittedName>
</protein>
<reference evidence="8 9" key="1">
    <citation type="journal article" date="2016" name="Genome Biol. Evol.">
        <title>Divergent and convergent evolution of fungal pathogenicity.</title>
        <authorList>
            <person name="Shang Y."/>
            <person name="Xiao G."/>
            <person name="Zheng P."/>
            <person name="Cen K."/>
            <person name="Zhan S."/>
            <person name="Wang C."/>
        </authorList>
    </citation>
    <scope>NUCLEOTIDE SEQUENCE [LARGE SCALE GENOMIC DNA]</scope>
    <source>
        <strain evidence="8 9">RCEF 2490</strain>
    </source>
</reference>
<dbReference type="PANTHER" id="PTHR12289">
    <property type="entry name" value="METAXIN RELATED"/>
    <property type="match status" value="1"/>
</dbReference>
<evidence type="ECO:0000256" key="2">
    <source>
        <dbReference type="ARBA" id="ARBA00022448"/>
    </source>
</evidence>
<evidence type="ECO:0000256" key="1">
    <source>
        <dbReference type="ARBA" id="ARBA00004294"/>
    </source>
</evidence>
<keyword evidence="9" id="KW-1185">Reference proteome</keyword>
<gene>
    <name evidence="8" type="ORF">AAL_07925</name>
</gene>
<dbReference type="GO" id="GO:0001401">
    <property type="term" value="C:SAM complex"/>
    <property type="evidence" value="ECO:0007669"/>
    <property type="project" value="InterPro"/>
</dbReference>
<dbReference type="PANTHER" id="PTHR12289:SF41">
    <property type="entry name" value="FAILED AXON CONNECTIONS-RELATED"/>
    <property type="match status" value="1"/>
</dbReference>
<dbReference type="CDD" id="cd03078">
    <property type="entry name" value="GST_N_Metaxin1_like"/>
    <property type="match status" value="1"/>
</dbReference>
<dbReference type="InterPro" id="IPR050931">
    <property type="entry name" value="Mito_Protein_Transport_Metaxin"/>
</dbReference>
<comment type="subcellular location">
    <subcellularLocation>
        <location evidence="1">Mitochondrion outer membrane</location>
    </subcellularLocation>
</comment>
<sequence length="400" mass="43742">MLDFYVWGSALGLSSIDAECLAILAYLHNAPPHSEYRLISTSNPSVTPSNVLPALLHDGVWISGYRPIVNHLTSKSLCRDLDEDLTSVQRADAVAHSAFLLANAAPLVDLSLYVSAANWSASTRPAYSSLLSFPLTWTLPPLLRAQAIQRAQHLGMAELDTDFDPNSGLHLTASRDALPETFRRHLPARTKKTVRDEMTPEQAAAIRLLSLVEDCLSVVNSLMLEQQPTSGKPPRFSPNISAPSSLDCLAYGFLALMVVPSVPRSFLKDWIFAKTPRLAFFVDSMAPSNLTPTTSQAEAAVGFSLRVADSLFRSLPGVGIYYAEEMRHRSESGVTGLGRRAWYLLTGLVATGATLSYGSYTYKRLAPFGAWKHVWRRQEVSKLSQFGELGSMLSSAMSAH</sequence>
<evidence type="ECO:0000313" key="8">
    <source>
        <dbReference type="EMBL" id="KZZ88982.1"/>
    </source>
</evidence>